<evidence type="ECO:0000256" key="7">
    <source>
        <dbReference type="PROSITE-ProRule" id="PRU00042"/>
    </source>
</evidence>
<organism evidence="10 11">
    <name type="scientific">Cyprinus carpio carpio</name>
    <dbReference type="NCBI Taxonomy" id="630221"/>
    <lineage>
        <taxon>Eukaryota</taxon>
        <taxon>Metazoa</taxon>
        <taxon>Chordata</taxon>
        <taxon>Craniata</taxon>
        <taxon>Vertebrata</taxon>
        <taxon>Euteleostomi</taxon>
        <taxon>Actinopterygii</taxon>
        <taxon>Neopterygii</taxon>
        <taxon>Teleostei</taxon>
        <taxon>Ostariophysi</taxon>
        <taxon>Cypriniformes</taxon>
        <taxon>Cyprinidae</taxon>
        <taxon>Cyprininae</taxon>
        <taxon>Cyprinus</taxon>
    </lineage>
</organism>
<dbReference type="GO" id="GO:0005634">
    <property type="term" value="C:nucleus"/>
    <property type="evidence" value="ECO:0007669"/>
    <property type="project" value="UniProtKB-SubCell"/>
</dbReference>
<feature type="domain" description="C2H2-type" evidence="9">
    <location>
        <begin position="182"/>
        <end position="209"/>
    </location>
</feature>
<feature type="domain" description="C2H2-type" evidence="9">
    <location>
        <begin position="775"/>
        <end position="802"/>
    </location>
</feature>
<feature type="compositionally biased region" description="Polar residues" evidence="8">
    <location>
        <begin position="744"/>
        <end position="757"/>
    </location>
</feature>
<dbReference type="PROSITE" id="PS50157">
    <property type="entry name" value="ZINC_FINGER_C2H2_2"/>
    <property type="match status" value="6"/>
</dbReference>
<evidence type="ECO:0000256" key="8">
    <source>
        <dbReference type="SAM" id="MobiDB-lite"/>
    </source>
</evidence>
<dbReference type="SMART" id="SM00355">
    <property type="entry name" value="ZnF_C2H2"/>
    <property type="match status" value="8"/>
</dbReference>
<keyword evidence="2" id="KW-0479">Metal-binding</keyword>
<dbReference type="GeneTree" id="ENSGT00940000161725"/>
<evidence type="ECO:0000256" key="6">
    <source>
        <dbReference type="ARBA" id="ARBA00023242"/>
    </source>
</evidence>
<feature type="compositionally biased region" description="Basic and acidic residues" evidence="8">
    <location>
        <begin position="1219"/>
        <end position="1229"/>
    </location>
</feature>
<feature type="domain" description="C2H2-type" evidence="9">
    <location>
        <begin position="438"/>
        <end position="466"/>
    </location>
</feature>
<dbReference type="SUPFAM" id="SSF57667">
    <property type="entry name" value="beta-beta-alpha zinc fingers"/>
    <property type="match status" value="5"/>
</dbReference>
<feature type="region of interest" description="Disordered" evidence="8">
    <location>
        <begin position="815"/>
        <end position="837"/>
    </location>
</feature>
<dbReference type="GO" id="GO:0010468">
    <property type="term" value="P:regulation of gene expression"/>
    <property type="evidence" value="ECO:0007669"/>
    <property type="project" value="TreeGrafter"/>
</dbReference>
<feature type="region of interest" description="Disordered" evidence="8">
    <location>
        <begin position="1013"/>
        <end position="1036"/>
    </location>
</feature>
<dbReference type="FunFam" id="3.30.160.60:FF:000100">
    <property type="entry name" value="Zinc finger 45-like"/>
    <property type="match status" value="1"/>
</dbReference>
<feature type="compositionally biased region" description="Basic and acidic residues" evidence="8">
    <location>
        <begin position="728"/>
        <end position="743"/>
    </location>
</feature>
<name>A0A8C1EP65_CYPCA</name>
<dbReference type="InterPro" id="IPR013087">
    <property type="entry name" value="Znf_C2H2_type"/>
</dbReference>
<comment type="subcellular location">
    <subcellularLocation>
        <location evidence="1">Nucleus</location>
    </subcellularLocation>
</comment>
<feature type="region of interest" description="Disordered" evidence="8">
    <location>
        <begin position="509"/>
        <end position="553"/>
    </location>
</feature>
<evidence type="ECO:0000256" key="1">
    <source>
        <dbReference type="ARBA" id="ARBA00004123"/>
    </source>
</evidence>
<sequence>MTKLQLLHRALNERLMAAVEQIMEMVGDTVLEYEEETIRARKENEVLRRRLRWMEGANRADWPGPSEPVTLSTMDEANPSRQDECAVNFAFGQESEALEIKTESTDLPLCIRPESSVTTFPPSIDQGSDNAGTGAGIAYGLTDTMTWDSGQSYMAPLDFDPTSGPSRVRRWRGRNRRQRMSFACPDCGKVFGSKQRLMVHMRIHSTERPYAYRRRKACFYGDNKKKRKLHRLSQLSREIVDDLSDGSEQTNRSSASPEQLETTAPGQEEEPESDHTSCGKEPEKRITIPVRNQHEKKRVVNQMCQCPHCPHRVFARPCQLAMHMKTHTVTALVNLPTQAQSGTREIVDVKRKLPKRQRKNDVEKEAKVADKPEFHCPDCDKVFLYASRLHFHMKSHKSKKALLRKTQPVKTEVTKEETTVALPKTTEVQNLKELKKTYACPHCDKVFTREGWLVPHIRSQHQEVKNRSDYVNVFGSGRTRSQQPFTMQFRKRTTKKRGEVTKKLRLENRKTKKSRRVKAKPRQTSDEPTLVVDVSTITNDEAEQSADPLKMGTDEAQKSADLLKTGTDKAQKSADCLKMGTDEVQQCKELLKTGTDEAEQSADLPKTGTDEAQQSADLPKTGTDEAQQSADLPKTCTDEAQQSADLPKTCTDESESPSEQSKDSSGSDRGTSSTKNLKRMFPCKTCGKEFVLEKRLKKHSRKHIGRRLQDEKKRRREQAVMEMELEEQEKRRSEEKERLDDKMSTSNQHPNTATPQGSPKKEPLQKSRTRAQGPLPCPFCGKVFAWEMRLLMHMQIHCGEKPYAYRQRERRFYGDPKRGQLPKIHNQEGPGCQTNSTDENSSVFKIHHCFYCKQPHNRMMDHLQSVHPNEPEVAEALTFDKSSQERKQLLNLLQTRENVLHNTNVVQSSKQDLKPFGKFALECSFDDSVYCIYCLGLFNKKSFVSHLEQCKGKSTQSAEDTCGEMLPNAGPIPPAPTLVSPSRPEEIDANIEPSGFHCINTIYETDFKNEQGRSSLPDLSCNVEQPDISSPNDEVRNSRQAEDAFLQFRHSPENEVGYELKSGNSPNPSTGKDSTDCKNEGASLPKCDVDQERAMTPTSDTSPHPEYDVLRNPCDDFSPPENAQTVSDDTHKSSVKAQTCGTGKKRSKRRSHVHNQPLIMDDDLLGEGEMSSSQLHVCQHCKETFGSPYMLRRHEYTHTGDTPSSAYQEKLKRAKRLIQDGETSMRDDASIAPSTKSPEDLPNAVTDDTGGKVADTKQDTEERESSTLKKQDSKVKDYDTDCEKILFTS</sequence>
<reference evidence="10" key="1">
    <citation type="submission" date="2025-08" db="UniProtKB">
        <authorList>
            <consortium name="Ensembl"/>
        </authorList>
    </citation>
    <scope>IDENTIFICATION</scope>
</reference>
<keyword evidence="6" id="KW-0539">Nucleus</keyword>
<feature type="domain" description="C2H2-type" evidence="9">
    <location>
        <begin position="681"/>
        <end position="708"/>
    </location>
</feature>
<evidence type="ECO:0000256" key="5">
    <source>
        <dbReference type="ARBA" id="ARBA00022833"/>
    </source>
</evidence>
<evidence type="ECO:0000256" key="3">
    <source>
        <dbReference type="ARBA" id="ARBA00022737"/>
    </source>
</evidence>
<dbReference type="PANTHER" id="PTHR16515">
    <property type="entry name" value="PR DOMAIN ZINC FINGER PROTEIN"/>
    <property type="match status" value="1"/>
</dbReference>
<proteinExistence type="predicted"/>
<dbReference type="Pfam" id="PF13912">
    <property type="entry name" value="zf-C2H2_6"/>
    <property type="match status" value="1"/>
</dbReference>
<feature type="region of interest" description="Disordered" evidence="8">
    <location>
        <begin position="697"/>
        <end position="772"/>
    </location>
</feature>
<evidence type="ECO:0000313" key="10">
    <source>
        <dbReference type="Ensembl" id="ENSCCRP00000080240.2"/>
    </source>
</evidence>
<feature type="domain" description="C2H2-type" evidence="9">
    <location>
        <begin position="1176"/>
        <end position="1203"/>
    </location>
</feature>
<dbReference type="PANTHER" id="PTHR16515:SF49">
    <property type="entry name" value="GASTRULA ZINC FINGER PROTEIN XLCGF49.1-LIKE-RELATED"/>
    <property type="match status" value="1"/>
</dbReference>
<feature type="compositionally biased region" description="Basic and acidic residues" evidence="8">
    <location>
        <begin position="273"/>
        <end position="286"/>
    </location>
</feature>
<keyword evidence="3" id="KW-0677">Repeat</keyword>
<feature type="compositionally biased region" description="Polar residues" evidence="8">
    <location>
        <begin position="246"/>
        <end position="265"/>
    </location>
</feature>
<dbReference type="PROSITE" id="PS00028">
    <property type="entry name" value="ZINC_FINGER_C2H2_1"/>
    <property type="match status" value="6"/>
</dbReference>
<evidence type="ECO:0000256" key="2">
    <source>
        <dbReference type="ARBA" id="ARBA00022723"/>
    </source>
</evidence>
<feature type="compositionally biased region" description="Basic and acidic residues" evidence="8">
    <location>
        <begin position="1254"/>
        <end position="1274"/>
    </location>
</feature>
<feature type="compositionally biased region" description="Basic residues" evidence="8">
    <location>
        <begin position="510"/>
        <end position="521"/>
    </location>
</feature>
<feature type="region of interest" description="Disordered" evidence="8">
    <location>
        <begin position="241"/>
        <end position="293"/>
    </location>
</feature>
<evidence type="ECO:0000313" key="11">
    <source>
        <dbReference type="Proteomes" id="UP001108240"/>
    </source>
</evidence>
<dbReference type="InterPro" id="IPR050331">
    <property type="entry name" value="Zinc_finger"/>
</dbReference>
<evidence type="ECO:0000256" key="4">
    <source>
        <dbReference type="ARBA" id="ARBA00022771"/>
    </source>
</evidence>
<dbReference type="Proteomes" id="UP001108240">
    <property type="component" value="Unplaced"/>
</dbReference>
<feature type="region of interest" description="Disordered" evidence="8">
    <location>
        <begin position="1049"/>
        <end position="1107"/>
    </location>
</feature>
<dbReference type="GO" id="GO:0008270">
    <property type="term" value="F:zinc ion binding"/>
    <property type="evidence" value="ECO:0007669"/>
    <property type="project" value="UniProtKB-KW"/>
</dbReference>
<feature type="region of interest" description="Disordered" evidence="8">
    <location>
        <begin position="594"/>
        <end position="679"/>
    </location>
</feature>
<feature type="region of interest" description="Disordered" evidence="8">
    <location>
        <begin position="1121"/>
        <end position="1152"/>
    </location>
</feature>
<keyword evidence="4 7" id="KW-0863">Zinc-finger</keyword>
<feature type="compositionally biased region" description="Polar residues" evidence="8">
    <location>
        <begin position="1062"/>
        <end position="1072"/>
    </location>
</feature>
<accession>A0A8C1EP65</accession>
<feature type="region of interest" description="Disordered" evidence="8">
    <location>
        <begin position="1219"/>
        <end position="1274"/>
    </location>
</feature>
<feature type="compositionally biased region" description="Basic residues" evidence="8">
    <location>
        <begin position="1143"/>
        <end position="1152"/>
    </location>
</feature>
<feature type="domain" description="C2H2-type" evidence="9">
    <location>
        <begin position="374"/>
        <end position="401"/>
    </location>
</feature>
<keyword evidence="5" id="KW-0862">Zinc</keyword>
<dbReference type="Ensembl" id="ENSCCRT00000087079.2">
    <property type="protein sequence ID" value="ENSCCRP00000080240.2"/>
    <property type="gene ID" value="ENSCCRG00000035159.2"/>
</dbReference>
<feature type="compositionally biased region" description="Basic residues" evidence="8">
    <location>
        <begin position="697"/>
        <end position="706"/>
    </location>
</feature>
<dbReference type="InterPro" id="IPR036236">
    <property type="entry name" value="Znf_C2H2_sf"/>
</dbReference>
<dbReference type="Gene3D" id="3.30.160.60">
    <property type="entry name" value="Classic Zinc Finger"/>
    <property type="match status" value="6"/>
</dbReference>
<evidence type="ECO:0000259" key="9">
    <source>
        <dbReference type="PROSITE" id="PS50157"/>
    </source>
</evidence>
<protein>
    <recommendedName>
        <fullName evidence="9">C2H2-type domain-containing protein</fullName>
    </recommendedName>
</protein>
<dbReference type="Pfam" id="PF00096">
    <property type="entry name" value="zf-C2H2"/>
    <property type="match status" value="2"/>
</dbReference>
<keyword evidence="11" id="KW-1185">Reference proteome</keyword>
<reference evidence="10" key="2">
    <citation type="submission" date="2025-09" db="UniProtKB">
        <authorList>
            <consortium name="Ensembl"/>
        </authorList>
    </citation>
    <scope>IDENTIFICATION</scope>
</reference>